<reference evidence="9 10" key="1">
    <citation type="submission" date="2014-12" db="EMBL/GenBank/DDBJ databases">
        <title>Draft genome sequences of 10 type strains of Lactococcus.</title>
        <authorList>
            <person name="Sun Z."/>
            <person name="Zhong Z."/>
            <person name="Liu W."/>
            <person name="Zhang W."/>
            <person name="Zhang H."/>
        </authorList>
    </citation>
    <scope>NUCLEOTIDE SEQUENCE [LARGE SCALE GENOMIC DNA]</scope>
    <source>
        <strain evidence="9 10">DSM 6634</strain>
    </source>
</reference>
<protein>
    <submittedName>
        <fullName evidence="9">ABC transporter permease</fullName>
    </submittedName>
</protein>
<dbReference type="Proteomes" id="UP000218282">
    <property type="component" value="Unassembled WGS sequence"/>
</dbReference>
<gene>
    <name evidence="9" type="ORF">RU86_GL001617</name>
</gene>
<feature type="transmembrane region" description="Helical" evidence="7">
    <location>
        <begin position="339"/>
        <end position="360"/>
    </location>
</feature>
<evidence type="ECO:0000259" key="8">
    <source>
        <dbReference type="Pfam" id="PF02687"/>
    </source>
</evidence>
<dbReference type="EMBL" id="JXJW01000031">
    <property type="protein sequence ID" value="PCS04450.1"/>
    <property type="molecule type" value="Genomic_DNA"/>
</dbReference>
<evidence type="ECO:0000256" key="3">
    <source>
        <dbReference type="ARBA" id="ARBA00022692"/>
    </source>
</evidence>
<feature type="compositionally biased region" description="Polar residues" evidence="6">
    <location>
        <begin position="379"/>
        <end position="391"/>
    </location>
</feature>
<evidence type="ECO:0000313" key="9">
    <source>
        <dbReference type="EMBL" id="PCS04450.1"/>
    </source>
</evidence>
<dbReference type="PANTHER" id="PTHR30572:SF9">
    <property type="entry name" value="ABC TRANSPORTER PERMEASE PROTEIN"/>
    <property type="match status" value="1"/>
</dbReference>
<keyword evidence="10" id="KW-1185">Reference proteome</keyword>
<dbReference type="GO" id="GO:0022857">
    <property type="term" value="F:transmembrane transporter activity"/>
    <property type="evidence" value="ECO:0007669"/>
    <property type="project" value="TreeGrafter"/>
</dbReference>
<keyword evidence="3 7" id="KW-0812">Transmembrane</keyword>
<feature type="region of interest" description="Disordered" evidence="6">
    <location>
        <begin position="379"/>
        <end position="416"/>
    </location>
</feature>
<comment type="caution">
    <text evidence="9">The sequence shown here is derived from an EMBL/GenBank/DDBJ whole genome shotgun (WGS) entry which is preliminary data.</text>
</comment>
<evidence type="ECO:0000256" key="4">
    <source>
        <dbReference type="ARBA" id="ARBA00022989"/>
    </source>
</evidence>
<proteinExistence type="predicted"/>
<evidence type="ECO:0000256" key="5">
    <source>
        <dbReference type="ARBA" id="ARBA00023136"/>
    </source>
</evidence>
<keyword evidence="4 7" id="KW-1133">Transmembrane helix</keyword>
<feature type="transmembrane region" description="Helical" evidence="7">
    <location>
        <begin position="436"/>
        <end position="459"/>
    </location>
</feature>
<dbReference type="PANTHER" id="PTHR30572">
    <property type="entry name" value="MEMBRANE COMPONENT OF TRANSPORTER-RELATED"/>
    <property type="match status" value="1"/>
</dbReference>
<feature type="region of interest" description="Disordered" evidence="6">
    <location>
        <begin position="98"/>
        <end position="125"/>
    </location>
</feature>
<dbReference type="Pfam" id="PF02687">
    <property type="entry name" value="FtsX"/>
    <property type="match status" value="1"/>
</dbReference>
<sequence>MIFVLSGLVINNSAKQSIENAKKETGATVTLAVNREAMMNKSRTEASDSSIEKSKTSFDITPVKLSDATAISKLSGIKSYNFTKSAVAVKDSIEPIASTSESAESSSSSEVNRDKEGPGGGVEPIKMNQGDFTVIGINNLKTVSDFSDGTNKITSGRALNAEDEKSNNVVIEADLALANSLKAGSTFTIKDTDGKAYTMTVVGIYKSSSSVDSMAANFSFMNVSNRLYTSLTFANTLAGTSDTIESATYNLTDPAKSASFVKAAKKLIDTEAYTVTSNDSVYQQMLAPLNNVAKFAKNIVILVAIAGTIILTLIVILTIRERRGEIGILMSMGEGRLKIIGQFFIELFLVMIVAIGIASATGNIVGNVVGSQLLSSQTTKTAESTNSSQHQMGGGQVPGNKEGSNTSRRGGNPFGQSQSQIKVIDKLEVKMTSKQLFILAAIALGIIVIAIIIASLGIIRLNPKEILTGA</sequence>
<name>A0A2A5RUK5_9LACT</name>
<dbReference type="GO" id="GO:0005886">
    <property type="term" value="C:plasma membrane"/>
    <property type="evidence" value="ECO:0007669"/>
    <property type="project" value="UniProtKB-SubCell"/>
</dbReference>
<feature type="domain" description="ABC3 transporter permease C-terminal" evidence="8">
    <location>
        <begin position="299"/>
        <end position="375"/>
    </location>
</feature>
<evidence type="ECO:0000256" key="1">
    <source>
        <dbReference type="ARBA" id="ARBA00004651"/>
    </source>
</evidence>
<dbReference type="InterPro" id="IPR003838">
    <property type="entry name" value="ABC3_permease_C"/>
</dbReference>
<evidence type="ECO:0000256" key="2">
    <source>
        <dbReference type="ARBA" id="ARBA00022475"/>
    </source>
</evidence>
<dbReference type="AlphaFoldDB" id="A0A2A5RUK5"/>
<feature type="transmembrane region" description="Helical" evidence="7">
    <location>
        <begin position="299"/>
        <end position="319"/>
    </location>
</feature>
<evidence type="ECO:0000256" key="7">
    <source>
        <dbReference type="SAM" id="Phobius"/>
    </source>
</evidence>
<evidence type="ECO:0000313" key="10">
    <source>
        <dbReference type="Proteomes" id="UP000218282"/>
    </source>
</evidence>
<accession>A0A2A5RUK5</accession>
<dbReference type="InterPro" id="IPR050250">
    <property type="entry name" value="Macrolide_Exporter_MacB"/>
</dbReference>
<keyword evidence="2" id="KW-1003">Cell membrane</keyword>
<organism evidence="9 10">
    <name type="scientific">Pseudolactococcus piscium</name>
    <dbReference type="NCBI Taxonomy" id="1364"/>
    <lineage>
        <taxon>Bacteria</taxon>
        <taxon>Bacillati</taxon>
        <taxon>Bacillota</taxon>
        <taxon>Bacilli</taxon>
        <taxon>Lactobacillales</taxon>
        <taxon>Streptococcaceae</taxon>
        <taxon>Pseudolactococcus</taxon>
    </lineage>
</organism>
<keyword evidence="5 7" id="KW-0472">Membrane</keyword>
<evidence type="ECO:0000256" key="6">
    <source>
        <dbReference type="SAM" id="MobiDB-lite"/>
    </source>
</evidence>
<feature type="compositionally biased region" description="Low complexity" evidence="6">
    <location>
        <begin position="98"/>
        <end position="110"/>
    </location>
</feature>
<comment type="subcellular location">
    <subcellularLocation>
        <location evidence="1">Cell membrane</location>
        <topology evidence="1">Multi-pass membrane protein</topology>
    </subcellularLocation>
</comment>
<feature type="compositionally biased region" description="Polar residues" evidence="6">
    <location>
        <begin position="402"/>
        <end position="416"/>
    </location>
</feature>